<evidence type="ECO:0000313" key="3">
    <source>
        <dbReference type="Proteomes" id="UP000824120"/>
    </source>
</evidence>
<dbReference type="Proteomes" id="UP000824120">
    <property type="component" value="Chromosome 2"/>
</dbReference>
<proteinExistence type="predicted"/>
<gene>
    <name evidence="2" type="ORF">H5410_010451</name>
</gene>
<reference evidence="2 3" key="1">
    <citation type="submission" date="2020-09" db="EMBL/GenBank/DDBJ databases">
        <title>De no assembly of potato wild relative species, Solanum commersonii.</title>
        <authorList>
            <person name="Cho K."/>
        </authorList>
    </citation>
    <scope>NUCLEOTIDE SEQUENCE [LARGE SCALE GENOMIC DNA]</scope>
    <source>
        <strain evidence="2">LZ3.2</strain>
        <tissue evidence="2">Leaf</tissue>
    </source>
</reference>
<accession>A0A9J6ALF3</accession>
<dbReference type="EMBL" id="JACXVP010000002">
    <property type="protein sequence ID" value="KAG5625233.1"/>
    <property type="molecule type" value="Genomic_DNA"/>
</dbReference>
<dbReference type="AlphaFoldDB" id="A0A9J6ALF3"/>
<feature type="region of interest" description="Disordered" evidence="1">
    <location>
        <begin position="1"/>
        <end position="48"/>
    </location>
</feature>
<organism evidence="2 3">
    <name type="scientific">Solanum commersonii</name>
    <name type="common">Commerson's wild potato</name>
    <name type="synonym">Commerson's nightshade</name>
    <dbReference type="NCBI Taxonomy" id="4109"/>
    <lineage>
        <taxon>Eukaryota</taxon>
        <taxon>Viridiplantae</taxon>
        <taxon>Streptophyta</taxon>
        <taxon>Embryophyta</taxon>
        <taxon>Tracheophyta</taxon>
        <taxon>Spermatophyta</taxon>
        <taxon>Magnoliopsida</taxon>
        <taxon>eudicotyledons</taxon>
        <taxon>Gunneridae</taxon>
        <taxon>Pentapetalae</taxon>
        <taxon>asterids</taxon>
        <taxon>lamiids</taxon>
        <taxon>Solanales</taxon>
        <taxon>Solanaceae</taxon>
        <taxon>Solanoideae</taxon>
        <taxon>Solaneae</taxon>
        <taxon>Solanum</taxon>
    </lineage>
</organism>
<comment type="caution">
    <text evidence="2">The sequence shown here is derived from an EMBL/GenBank/DDBJ whole genome shotgun (WGS) entry which is preliminary data.</text>
</comment>
<dbReference type="OrthoDB" id="1306281at2759"/>
<name>A0A9J6ALF3_SOLCO</name>
<protein>
    <submittedName>
        <fullName evidence="2">Uncharacterized protein</fullName>
    </submittedName>
</protein>
<keyword evidence="3" id="KW-1185">Reference proteome</keyword>
<evidence type="ECO:0000313" key="2">
    <source>
        <dbReference type="EMBL" id="KAG5625233.1"/>
    </source>
</evidence>
<feature type="region of interest" description="Disordered" evidence="1">
    <location>
        <begin position="266"/>
        <end position="289"/>
    </location>
</feature>
<feature type="compositionally biased region" description="Basic residues" evidence="1">
    <location>
        <begin position="32"/>
        <end position="48"/>
    </location>
</feature>
<feature type="compositionally biased region" description="Basic residues" evidence="1">
    <location>
        <begin position="271"/>
        <end position="282"/>
    </location>
</feature>
<sequence>MEPPDMIGRPKKKRDRTTDEARKRKGEWSSSRKGKRVNRFQRKAKAKKKLVRHQLEHNNRPCLKKQQYELNLANHLNNQPFKLNLILKAAYGPDIGDDEDPILRPKTISEANTLLAMRKSRMTPSTGGGRIQFIGDATGVSTPTNFPYSPTKITCFDALSKTIGKQVKLTENDNDLIQEKYVSPTTLNSKLSPKTPKDESRALVSNTIDLGEDSLDKDEEDNIFDLGKDSLDKDEEDNMLDLGEDSLDEDEEDMLDICFDRVAREGDISPRRQRSGSNKSKKKTYERQHSWDGKLTEEFVLRHLPMRQTKHNHLTISIGSTRSNKSIKKV</sequence>
<evidence type="ECO:0000256" key="1">
    <source>
        <dbReference type="SAM" id="MobiDB-lite"/>
    </source>
</evidence>